<sequence>MPSTSSKPTDADYSDPRIRSMLESGLTFHLKAGGAKWKCTLLDRNVHERQKALRTDSSESISSADSASSSSSSTKSH</sequence>
<proteinExistence type="predicted"/>
<feature type="region of interest" description="Disordered" evidence="1">
    <location>
        <begin position="49"/>
        <end position="77"/>
    </location>
</feature>
<accession>A0AAN7AQC0</accession>
<comment type="caution">
    <text evidence="2">The sequence shown here is derived from an EMBL/GenBank/DDBJ whole genome shotgun (WGS) entry which is preliminary data.</text>
</comment>
<organism evidence="2 3">
    <name type="scientific">Podospora australis</name>
    <dbReference type="NCBI Taxonomy" id="1536484"/>
    <lineage>
        <taxon>Eukaryota</taxon>
        <taxon>Fungi</taxon>
        <taxon>Dikarya</taxon>
        <taxon>Ascomycota</taxon>
        <taxon>Pezizomycotina</taxon>
        <taxon>Sordariomycetes</taxon>
        <taxon>Sordariomycetidae</taxon>
        <taxon>Sordariales</taxon>
        <taxon>Podosporaceae</taxon>
        <taxon>Podospora</taxon>
    </lineage>
</organism>
<evidence type="ECO:0000313" key="2">
    <source>
        <dbReference type="EMBL" id="KAK4193780.1"/>
    </source>
</evidence>
<evidence type="ECO:0000313" key="3">
    <source>
        <dbReference type="Proteomes" id="UP001302126"/>
    </source>
</evidence>
<reference evidence="2" key="2">
    <citation type="submission" date="2023-05" db="EMBL/GenBank/DDBJ databases">
        <authorList>
            <consortium name="Lawrence Berkeley National Laboratory"/>
            <person name="Steindorff A."/>
            <person name="Hensen N."/>
            <person name="Bonometti L."/>
            <person name="Westerberg I."/>
            <person name="Brannstrom I.O."/>
            <person name="Guillou S."/>
            <person name="Cros-Aarteil S."/>
            <person name="Calhoun S."/>
            <person name="Haridas S."/>
            <person name="Kuo A."/>
            <person name="Mondo S."/>
            <person name="Pangilinan J."/>
            <person name="Riley R."/>
            <person name="Labutti K."/>
            <person name="Andreopoulos B."/>
            <person name="Lipzen A."/>
            <person name="Chen C."/>
            <person name="Yanf M."/>
            <person name="Daum C."/>
            <person name="Ng V."/>
            <person name="Clum A."/>
            <person name="Ohm R."/>
            <person name="Martin F."/>
            <person name="Silar P."/>
            <person name="Natvig D."/>
            <person name="Lalanne C."/>
            <person name="Gautier V."/>
            <person name="Ament-Velasquez S.L."/>
            <person name="Kruys A."/>
            <person name="Hutchinson M.I."/>
            <person name="Powell A.J."/>
            <person name="Barry K."/>
            <person name="Miller A.N."/>
            <person name="Grigoriev I.V."/>
            <person name="Debuchy R."/>
            <person name="Gladieux P."/>
            <person name="Thoren M.H."/>
            <person name="Johannesson H."/>
        </authorList>
    </citation>
    <scope>NUCLEOTIDE SEQUENCE</scope>
    <source>
        <strain evidence="2">PSN309</strain>
    </source>
</reference>
<dbReference type="Proteomes" id="UP001302126">
    <property type="component" value="Unassembled WGS sequence"/>
</dbReference>
<dbReference type="EMBL" id="MU864350">
    <property type="protein sequence ID" value="KAK4193780.1"/>
    <property type="molecule type" value="Genomic_DNA"/>
</dbReference>
<dbReference type="AlphaFoldDB" id="A0AAN7AQC0"/>
<evidence type="ECO:0000256" key="1">
    <source>
        <dbReference type="SAM" id="MobiDB-lite"/>
    </source>
</evidence>
<feature type="compositionally biased region" description="Low complexity" evidence="1">
    <location>
        <begin position="58"/>
        <end position="77"/>
    </location>
</feature>
<keyword evidence="3" id="KW-1185">Reference proteome</keyword>
<protein>
    <submittedName>
        <fullName evidence="2">Uncharacterized protein</fullName>
    </submittedName>
</protein>
<gene>
    <name evidence="2" type="ORF">QBC35DRAFT_6231</name>
</gene>
<name>A0AAN7AQC0_9PEZI</name>
<reference evidence="2" key="1">
    <citation type="journal article" date="2023" name="Mol. Phylogenet. Evol.">
        <title>Genome-scale phylogeny and comparative genomics of the fungal order Sordariales.</title>
        <authorList>
            <person name="Hensen N."/>
            <person name="Bonometti L."/>
            <person name="Westerberg I."/>
            <person name="Brannstrom I.O."/>
            <person name="Guillou S."/>
            <person name="Cros-Aarteil S."/>
            <person name="Calhoun S."/>
            <person name="Haridas S."/>
            <person name="Kuo A."/>
            <person name="Mondo S."/>
            <person name="Pangilinan J."/>
            <person name="Riley R."/>
            <person name="LaButti K."/>
            <person name="Andreopoulos B."/>
            <person name="Lipzen A."/>
            <person name="Chen C."/>
            <person name="Yan M."/>
            <person name="Daum C."/>
            <person name="Ng V."/>
            <person name="Clum A."/>
            <person name="Steindorff A."/>
            <person name="Ohm R.A."/>
            <person name="Martin F."/>
            <person name="Silar P."/>
            <person name="Natvig D.O."/>
            <person name="Lalanne C."/>
            <person name="Gautier V."/>
            <person name="Ament-Velasquez S.L."/>
            <person name="Kruys A."/>
            <person name="Hutchinson M.I."/>
            <person name="Powell A.J."/>
            <person name="Barry K."/>
            <person name="Miller A.N."/>
            <person name="Grigoriev I.V."/>
            <person name="Debuchy R."/>
            <person name="Gladieux P."/>
            <person name="Hiltunen Thoren M."/>
            <person name="Johannesson H."/>
        </authorList>
    </citation>
    <scope>NUCLEOTIDE SEQUENCE</scope>
    <source>
        <strain evidence="2">PSN309</strain>
    </source>
</reference>